<dbReference type="EMBL" id="SKCS01000160">
    <property type="protein sequence ID" value="TNN14895.1"/>
    <property type="molecule type" value="Genomic_DNA"/>
</dbReference>
<evidence type="ECO:0000313" key="1">
    <source>
        <dbReference type="EMBL" id="TNN14895.1"/>
    </source>
</evidence>
<evidence type="ECO:0000313" key="3">
    <source>
        <dbReference type="EMBL" id="TNN14899.1"/>
    </source>
</evidence>
<dbReference type="EMBL" id="SKCS01000160">
    <property type="protein sequence ID" value="TNN14899.1"/>
    <property type="molecule type" value="Genomic_DNA"/>
</dbReference>
<dbReference type="AlphaFoldDB" id="A0A4Z2DEI8"/>
<dbReference type="Proteomes" id="UP000311919">
    <property type="component" value="Unassembled WGS sequence"/>
</dbReference>
<comment type="caution">
    <text evidence="1">The sequence shown here is derived from an EMBL/GenBank/DDBJ whole genome shotgun (WGS) entry which is preliminary data.</text>
</comment>
<sequence length="112" mass="12310">MTMEVSSQNVHHHRDHIRLRGYHFPQQHRITDKSECVGCIQDNTMVNIGSVKTISVMAATVISGCPIAYLTFVNIAKPSHLHANSAHTYPLCRCGIDACAMCSTCRLTPVGC</sequence>
<dbReference type="EMBL" id="SKCS01000160">
    <property type="protein sequence ID" value="TNN14900.1"/>
    <property type="molecule type" value="Genomic_DNA"/>
</dbReference>
<protein>
    <submittedName>
        <fullName evidence="1">Uncharacterized protein</fullName>
    </submittedName>
</protein>
<dbReference type="EMBL" id="SKCS01000160">
    <property type="protein sequence ID" value="TNN14898.1"/>
    <property type="molecule type" value="Genomic_DNA"/>
</dbReference>
<organism evidence="1 5">
    <name type="scientific">Schistosoma japonicum</name>
    <name type="common">Blood fluke</name>
    <dbReference type="NCBI Taxonomy" id="6182"/>
    <lineage>
        <taxon>Eukaryota</taxon>
        <taxon>Metazoa</taxon>
        <taxon>Spiralia</taxon>
        <taxon>Lophotrochozoa</taxon>
        <taxon>Platyhelminthes</taxon>
        <taxon>Trematoda</taxon>
        <taxon>Digenea</taxon>
        <taxon>Strigeidida</taxon>
        <taxon>Schistosomatoidea</taxon>
        <taxon>Schistosomatidae</taxon>
        <taxon>Schistosoma</taxon>
    </lineage>
</organism>
<gene>
    <name evidence="1" type="ORF">EWB00_001703</name>
    <name evidence="2" type="ORF">EWB00_001709</name>
    <name evidence="3" type="ORF">EWB00_001711</name>
    <name evidence="4" type="ORF">EWB00_001713</name>
</gene>
<proteinExistence type="predicted"/>
<reference evidence="1 5" key="1">
    <citation type="submission" date="2019-03" db="EMBL/GenBank/DDBJ databases">
        <title>An improved genome assembly of the fluke Schistosoma japonicum.</title>
        <authorList>
            <person name="Hu W."/>
            <person name="Luo F."/>
            <person name="Yin M."/>
            <person name="Mo X."/>
            <person name="Sun C."/>
            <person name="Wu Q."/>
            <person name="Zhu B."/>
            <person name="Xiang M."/>
            <person name="Wang J."/>
            <person name="Wang Y."/>
            <person name="Zhang T."/>
            <person name="Xu B."/>
            <person name="Zheng H."/>
            <person name="Feng Z."/>
        </authorList>
    </citation>
    <scope>NUCLEOTIDE SEQUENCE [LARGE SCALE GENOMIC DNA]</scope>
    <source>
        <strain evidence="1">HuSjv2</strain>
        <tissue evidence="1">Worms</tissue>
    </source>
</reference>
<accession>A0A4Z2DEI8</accession>
<evidence type="ECO:0000313" key="2">
    <source>
        <dbReference type="EMBL" id="TNN14898.1"/>
    </source>
</evidence>
<evidence type="ECO:0000313" key="5">
    <source>
        <dbReference type="Proteomes" id="UP000311919"/>
    </source>
</evidence>
<name>A0A4Z2DEI8_SCHJA</name>
<keyword evidence="5" id="KW-1185">Reference proteome</keyword>
<evidence type="ECO:0000313" key="4">
    <source>
        <dbReference type="EMBL" id="TNN14900.1"/>
    </source>
</evidence>